<dbReference type="Proteomes" id="UP000293465">
    <property type="component" value="Unassembled WGS sequence"/>
</dbReference>
<dbReference type="GeneID" id="56275414"/>
<dbReference type="OrthoDB" id="6215304at2"/>
<sequence>MKFAIPYQNGRIAGHFSKAESFLFTDQTHSETVPNPALNSTGCGGKKSLLSLLKNQQINALIVRNIGQKMLGNLLESNIRVFHAQGHISLNDATFTDFPELTCASQGRPCKNTKQGCCNKKHSMTTSKLSAPSQLKHKLTVLGFK</sequence>
<reference evidence="3 4" key="1">
    <citation type="submission" date="2019-02" db="EMBL/GenBank/DDBJ databases">
        <title>Genome sequences of Aliivibrio finisterrensis strains from farmed Atlantic salmon.</title>
        <authorList>
            <person name="Bowman J.P."/>
        </authorList>
    </citation>
    <scope>NUCLEOTIDE SEQUENCE [LARGE SCALE GENOMIC DNA]</scope>
    <source>
        <strain evidence="3 4">A32</strain>
    </source>
</reference>
<name>A0A4Q5KJM1_9GAMM</name>
<dbReference type="Pfam" id="PF02579">
    <property type="entry name" value="Nitro_FeMo-Co"/>
    <property type="match status" value="1"/>
</dbReference>
<dbReference type="InterPro" id="IPR003731">
    <property type="entry name" value="Di-Nase_FeMo-co_biosynth"/>
</dbReference>
<dbReference type="EMBL" id="SEZJ01000007">
    <property type="protein sequence ID" value="RYU46446.1"/>
    <property type="molecule type" value="Genomic_DNA"/>
</dbReference>
<evidence type="ECO:0000259" key="2">
    <source>
        <dbReference type="Pfam" id="PF02579"/>
    </source>
</evidence>
<protein>
    <recommendedName>
        <fullName evidence="2">Dinitrogenase iron-molybdenum cofactor biosynthesis domain-containing protein</fullName>
    </recommendedName>
</protein>
<evidence type="ECO:0000256" key="1">
    <source>
        <dbReference type="ARBA" id="ARBA00023231"/>
    </source>
</evidence>
<dbReference type="AlphaFoldDB" id="A0A4Q5KJM1"/>
<evidence type="ECO:0000313" key="4">
    <source>
        <dbReference type="Proteomes" id="UP000293465"/>
    </source>
</evidence>
<proteinExistence type="predicted"/>
<comment type="caution">
    <text evidence="3">The sequence shown here is derived from an EMBL/GenBank/DDBJ whole genome shotgun (WGS) entry which is preliminary data.</text>
</comment>
<dbReference type="InterPro" id="IPR036105">
    <property type="entry name" value="DiNase_FeMo-co_biosyn_sf"/>
</dbReference>
<feature type="domain" description="Dinitrogenase iron-molybdenum cofactor biosynthesis" evidence="2">
    <location>
        <begin position="9"/>
        <end position="86"/>
    </location>
</feature>
<accession>A0A4Q5KJM1</accession>
<gene>
    <name evidence="3" type="ORF">ERW49_10150</name>
</gene>
<evidence type="ECO:0000313" key="3">
    <source>
        <dbReference type="EMBL" id="RYU46446.1"/>
    </source>
</evidence>
<organism evidence="3 4">
    <name type="scientific">Aliivibrio finisterrensis</name>
    <dbReference type="NCBI Taxonomy" id="511998"/>
    <lineage>
        <taxon>Bacteria</taxon>
        <taxon>Pseudomonadati</taxon>
        <taxon>Pseudomonadota</taxon>
        <taxon>Gammaproteobacteria</taxon>
        <taxon>Vibrionales</taxon>
        <taxon>Vibrionaceae</taxon>
        <taxon>Aliivibrio</taxon>
    </lineage>
</organism>
<dbReference type="Gene3D" id="3.30.420.130">
    <property type="entry name" value="Dinitrogenase iron-molybdenum cofactor biosynthesis domain"/>
    <property type="match status" value="1"/>
</dbReference>
<dbReference type="RefSeq" id="WP_130087250.1">
    <property type="nucleotide sequence ID" value="NZ_SEZJ01000007.1"/>
</dbReference>
<dbReference type="SUPFAM" id="SSF53146">
    <property type="entry name" value="Nitrogenase accessory factor-like"/>
    <property type="match status" value="1"/>
</dbReference>
<keyword evidence="1" id="KW-0535">Nitrogen fixation</keyword>